<dbReference type="Pfam" id="PF02984">
    <property type="entry name" value="Cyclin_C"/>
    <property type="match status" value="1"/>
</dbReference>
<dbReference type="PANTHER" id="PTHR10177">
    <property type="entry name" value="CYCLINS"/>
    <property type="match status" value="1"/>
</dbReference>
<dbReference type="SMART" id="SM01332">
    <property type="entry name" value="Cyclin_C"/>
    <property type="match status" value="1"/>
</dbReference>
<dbReference type="InterPro" id="IPR004367">
    <property type="entry name" value="Cyclin_C-dom"/>
</dbReference>
<evidence type="ECO:0000259" key="5">
    <source>
        <dbReference type="SMART" id="SM01332"/>
    </source>
</evidence>
<evidence type="ECO:0000256" key="3">
    <source>
        <dbReference type="SAM" id="MobiDB-lite"/>
    </source>
</evidence>
<evidence type="ECO:0000259" key="4">
    <source>
        <dbReference type="SMART" id="SM00385"/>
    </source>
</evidence>
<dbReference type="CDD" id="cd20537">
    <property type="entry name" value="CYCLIN_CCNO-like_rpt2"/>
    <property type="match status" value="1"/>
</dbReference>
<dbReference type="Gene3D" id="1.10.472.10">
    <property type="entry name" value="Cyclin-like"/>
    <property type="match status" value="2"/>
</dbReference>
<evidence type="ECO:0000256" key="1">
    <source>
        <dbReference type="ARBA" id="ARBA00023127"/>
    </source>
</evidence>
<dbReference type="InterPro" id="IPR006671">
    <property type="entry name" value="Cyclin_N"/>
</dbReference>
<name>A0A7S2K537_9STRA</name>
<comment type="similarity">
    <text evidence="2">Belongs to the cyclin family.</text>
</comment>
<feature type="region of interest" description="Disordered" evidence="3">
    <location>
        <begin position="295"/>
        <end position="338"/>
    </location>
</feature>
<sequence>MSATTYLIRDNGFAAMQMKEVERYRCEDYISLMNENANAPRRSVSEEDLRSEGHASTSDAPAYVAPMNAYWRESICIWAFDIADRCDLSREVVSVCMSYLDRFLSVAQQNRTISLDKPTLQLISATSMYLAAKLYEPRSKRLSVTSFVRVSQGLFTNEDMEEMERKMLSGLSWYMHPPTALTYIRQILVAVSSKSNQQQRSGSMEGALAFFELARFLTELSVCDYFFVTIRPSTVALASIMIAAQEVPVSNGAFGALVVLTAREVLDYQVGDLARALTRLRTGYYHTIGRDPGNCGTSDSKHQQHNGASSNNEHNSCSPHSTTSSRHVSDSEDDMAVM</sequence>
<dbReference type="SMART" id="SM00385">
    <property type="entry name" value="CYCLIN"/>
    <property type="match status" value="2"/>
</dbReference>
<reference evidence="6" key="1">
    <citation type="submission" date="2021-01" db="EMBL/GenBank/DDBJ databases">
        <authorList>
            <person name="Corre E."/>
            <person name="Pelletier E."/>
            <person name="Niang G."/>
            <person name="Scheremetjew M."/>
            <person name="Finn R."/>
            <person name="Kale V."/>
            <person name="Holt S."/>
            <person name="Cochrane G."/>
            <person name="Meng A."/>
            <person name="Brown T."/>
            <person name="Cohen L."/>
        </authorList>
    </citation>
    <scope>NUCLEOTIDE SEQUENCE</scope>
    <source>
        <strain evidence="6">B650</strain>
    </source>
</reference>
<organism evidence="6">
    <name type="scientific">Leptocylindrus danicus</name>
    <dbReference type="NCBI Taxonomy" id="163516"/>
    <lineage>
        <taxon>Eukaryota</taxon>
        <taxon>Sar</taxon>
        <taxon>Stramenopiles</taxon>
        <taxon>Ochrophyta</taxon>
        <taxon>Bacillariophyta</taxon>
        <taxon>Coscinodiscophyceae</taxon>
        <taxon>Chaetocerotophycidae</taxon>
        <taxon>Leptocylindrales</taxon>
        <taxon>Leptocylindraceae</taxon>
        <taxon>Leptocylindrus</taxon>
    </lineage>
</organism>
<proteinExistence type="inferred from homology"/>
<evidence type="ECO:0000313" key="6">
    <source>
        <dbReference type="EMBL" id="CAD9566648.1"/>
    </source>
</evidence>
<dbReference type="FunFam" id="1.10.472.10:FF:000093">
    <property type="entry name" value="Predicted protein"/>
    <property type="match status" value="1"/>
</dbReference>
<dbReference type="EMBL" id="HBGY01008806">
    <property type="protein sequence ID" value="CAD9566648.1"/>
    <property type="molecule type" value="Transcribed_RNA"/>
</dbReference>
<protein>
    <recommendedName>
        <fullName evidence="7">Cyclin-like domain-containing protein</fullName>
    </recommendedName>
</protein>
<accession>A0A7S2K537</accession>
<gene>
    <name evidence="6" type="ORF">LDAN0321_LOCUS5560</name>
</gene>
<feature type="domain" description="Cyclin C-terminal" evidence="5">
    <location>
        <begin position="178"/>
        <end position="320"/>
    </location>
</feature>
<dbReference type="Pfam" id="PF00134">
    <property type="entry name" value="Cyclin_N"/>
    <property type="match status" value="1"/>
</dbReference>
<evidence type="ECO:0008006" key="7">
    <source>
        <dbReference type="Google" id="ProtNLM"/>
    </source>
</evidence>
<dbReference type="InterPro" id="IPR036915">
    <property type="entry name" value="Cyclin-like_sf"/>
</dbReference>
<feature type="domain" description="Cyclin-like" evidence="4">
    <location>
        <begin position="77"/>
        <end position="169"/>
    </location>
</feature>
<dbReference type="InterPro" id="IPR013763">
    <property type="entry name" value="Cyclin-like_dom"/>
</dbReference>
<dbReference type="SUPFAM" id="SSF47954">
    <property type="entry name" value="Cyclin-like"/>
    <property type="match status" value="2"/>
</dbReference>
<evidence type="ECO:0000256" key="2">
    <source>
        <dbReference type="RuleBase" id="RU000383"/>
    </source>
</evidence>
<dbReference type="AlphaFoldDB" id="A0A7S2K537"/>
<keyword evidence="1 2" id="KW-0195">Cyclin</keyword>
<feature type="domain" description="Cyclin-like" evidence="4">
    <location>
        <begin position="182"/>
        <end position="275"/>
    </location>
</feature>
<feature type="compositionally biased region" description="Polar residues" evidence="3">
    <location>
        <begin position="305"/>
        <end position="326"/>
    </location>
</feature>
<dbReference type="InterPro" id="IPR039361">
    <property type="entry name" value="Cyclin"/>
</dbReference>